<evidence type="ECO:0000313" key="1">
    <source>
        <dbReference type="EMBL" id="GBM09619.1"/>
    </source>
</evidence>
<gene>
    <name evidence="1" type="ORF">AVEN_60257_1</name>
</gene>
<dbReference type="EMBL" id="BGPR01000273">
    <property type="protein sequence ID" value="GBM09619.1"/>
    <property type="molecule type" value="Genomic_DNA"/>
</dbReference>
<protein>
    <submittedName>
        <fullName evidence="1">Uncharacterized protein</fullName>
    </submittedName>
</protein>
<accession>A0A4Y2CZS7</accession>
<comment type="caution">
    <text evidence="1">The sequence shown here is derived from an EMBL/GenBank/DDBJ whole genome shotgun (WGS) entry which is preliminary data.</text>
</comment>
<reference evidence="1 2" key="1">
    <citation type="journal article" date="2019" name="Sci. Rep.">
        <title>Orb-weaving spider Araneus ventricosus genome elucidates the spidroin gene catalogue.</title>
        <authorList>
            <person name="Kono N."/>
            <person name="Nakamura H."/>
            <person name="Ohtoshi R."/>
            <person name="Moran D.A.P."/>
            <person name="Shinohara A."/>
            <person name="Yoshida Y."/>
            <person name="Fujiwara M."/>
            <person name="Mori M."/>
            <person name="Tomita M."/>
            <person name="Arakawa K."/>
        </authorList>
    </citation>
    <scope>NUCLEOTIDE SEQUENCE [LARGE SCALE GENOMIC DNA]</scope>
</reference>
<evidence type="ECO:0000313" key="2">
    <source>
        <dbReference type="Proteomes" id="UP000499080"/>
    </source>
</evidence>
<keyword evidence="2" id="KW-1185">Reference proteome</keyword>
<sequence>MGKVRLLPSGVQGLVPTEAALSSFTLGLGLAEDYYAPSSWWGVGPWWNGRLLDTAISMGDRTLGLGLAED</sequence>
<organism evidence="1 2">
    <name type="scientific">Araneus ventricosus</name>
    <name type="common">Orbweaver spider</name>
    <name type="synonym">Epeira ventricosa</name>
    <dbReference type="NCBI Taxonomy" id="182803"/>
    <lineage>
        <taxon>Eukaryota</taxon>
        <taxon>Metazoa</taxon>
        <taxon>Ecdysozoa</taxon>
        <taxon>Arthropoda</taxon>
        <taxon>Chelicerata</taxon>
        <taxon>Arachnida</taxon>
        <taxon>Araneae</taxon>
        <taxon>Araneomorphae</taxon>
        <taxon>Entelegynae</taxon>
        <taxon>Araneoidea</taxon>
        <taxon>Araneidae</taxon>
        <taxon>Araneus</taxon>
    </lineage>
</organism>
<proteinExistence type="predicted"/>
<dbReference type="AlphaFoldDB" id="A0A4Y2CZS7"/>
<dbReference type="Proteomes" id="UP000499080">
    <property type="component" value="Unassembled WGS sequence"/>
</dbReference>
<name>A0A4Y2CZS7_ARAVE</name>